<name>A0A3N0VKD3_9GAMM</name>
<organism evidence="2 3">
    <name type="scientific">Stagnimonas aquatica</name>
    <dbReference type="NCBI Taxonomy" id="2689987"/>
    <lineage>
        <taxon>Bacteria</taxon>
        <taxon>Pseudomonadati</taxon>
        <taxon>Pseudomonadota</taxon>
        <taxon>Gammaproteobacteria</taxon>
        <taxon>Nevskiales</taxon>
        <taxon>Nevskiaceae</taxon>
        <taxon>Stagnimonas</taxon>
    </lineage>
</organism>
<dbReference type="Gene3D" id="2.20.25.10">
    <property type="match status" value="1"/>
</dbReference>
<sequence length="144" mass="14417">MSEKVNVLYTATARAEGGRNGTTLSGDGLVDVNLSVPKAMGGPGKPGATTPEDLFAAGYAACFGGAVDFMATKNGIKPSSLVIESAVSIGTTETGVGLQVALTALVGGLSQADAEKIVALGHQFCPYSKAIKGNVEVSVTVKTV</sequence>
<evidence type="ECO:0000313" key="3">
    <source>
        <dbReference type="Proteomes" id="UP000282106"/>
    </source>
</evidence>
<evidence type="ECO:0000256" key="1">
    <source>
        <dbReference type="ARBA" id="ARBA00007378"/>
    </source>
</evidence>
<comment type="caution">
    <text evidence="2">The sequence shown here is derived from an EMBL/GenBank/DDBJ whole genome shotgun (WGS) entry which is preliminary data.</text>
</comment>
<evidence type="ECO:0000313" key="2">
    <source>
        <dbReference type="EMBL" id="ROH93164.1"/>
    </source>
</evidence>
<dbReference type="AlphaFoldDB" id="A0A3N0VKD3"/>
<dbReference type="RefSeq" id="WP_123210017.1">
    <property type="nucleotide sequence ID" value="NZ_RJVO01000001.1"/>
</dbReference>
<dbReference type="GO" id="GO:0006979">
    <property type="term" value="P:response to oxidative stress"/>
    <property type="evidence" value="ECO:0007669"/>
    <property type="project" value="InterPro"/>
</dbReference>
<dbReference type="EMBL" id="RJVO01000001">
    <property type="protein sequence ID" value="ROH93164.1"/>
    <property type="molecule type" value="Genomic_DNA"/>
</dbReference>
<dbReference type="Proteomes" id="UP000282106">
    <property type="component" value="Unassembled WGS sequence"/>
</dbReference>
<dbReference type="Pfam" id="PF02566">
    <property type="entry name" value="OsmC"/>
    <property type="match status" value="1"/>
</dbReference>
<dbReference type="SUPFAM" id="SSF82784">
    <property type="entry name" value="OsmC-like"/>
    <property type="match status" value="1"/>
</dbReference>
<protein>
    <submittedName>
        <fullName evidence="2">Ohr family peroxiredoxin</fullName>
    </submittedName>
</protein>
<dbReference type="InParanoid" id="A0A3N0VKD3"/>
<proteinExistence type="inferred from homology"/>
<dbReference type="InterPro" id="IPR015946">
    <property type="entry name" value="KH_dom-like_a/b"/>
</dbReference>
<dbReference type="PANTHER" id="PTHR33797:SF2">
    <property type="entry name" value="ORGANIC HYDROPEROXIDE RESISTANCE PROTEIN-LIKE"/>
    <property type="match status" value="1"/>
</dbReference>
<dbReference type="InterPro" id="IPR019953">
    <property type="entry name" value="OHR"/>
</dbReference>
<dbReference type="NCBIfam" id="TIGR03561">
    <property type="entry name" value="organ_hyd_perox"/>
    <property type="match status" value="1"/>
</dbReference>
<dbReference type="InterPro" id="IPR003718">
    <property type="entry name" value="OsmC/Ohr_fam"/>
</dbReference>
<keyword evidence="3" id="KW-1185">Reference proteome</keyword>
<dbReference type="PANTHER" id="PTHR33797">
    <property type="entry name" value="ORGANIC HYDROPEROXIDE RESISTANCE PROTEIN-LIKE"/>
    <property type="match status" value="1"/>
</dbReference>
<dbReference type="Gene3D" id="3.30.300.20">
    <property type="match status" value="1"/>
</dbReference>
<dbReference type="InterPro" id="IPR036102">
    <property type="entry name" value="OsmC/Ohrsf"/>
</dbReference>
<accession>A0A3N0VKD3</accession>
<gene>
    <name evidence="2" type="ORF">ED208_01120</name>
</gene>
<dbReference type="FunCoup" id="A0A3N0VKD3">
    <property type="interactions" value="145"/>
</dbReference>
<reference evidence="2 3" key="1">
    <citation type="submission" date="2018-10" db="EMBL/GenBank/DDBJ databases">
        <authorList>
            <person name="Chen W.-M."/>
        </authorList>
    </citation>
    <scope>NUCLEOTIDE SEQUENCE [LARGE SCALE GENOMIC DNA]</scope>
    <source>
        <strain evidence="2 3">THS-13</strain>
    </source>
</reference>
<comment type="similarity">
    <text evidence="1">Belongs to the OsmC/Ohr family.</text>
</comment>